<dbReference type="FunFam" id="3.40.50.300:FF:000304">
    <property type="entry name" value="Iron-sulfur cluster carrier protein"/>
    <property type="match status" value="1"/>
</dbReference>
<keyword evidence="5 9" id="KW-0378">Hydrolase</keyword>
<evidence type="ECO:0000259" key="10">
    <source>
        <dbReference type="Pfam" id="PF01883"/>
    </source>
</evidence>
<dbReference type="InterPro" id="IPR033756">
    <property type="entry name" value="YlxH/NBP35"/>
</dbReference>
<evidence type="ECO:0000256" key="2">
    <source>
        <dbReference type="ARBA" id="ARBA00008205"/>
    </source>
</evidence>
<dbReference type="InterPro" id="IPR002744">
    <property type="entry name" value="MIP18-like"/>
</dbReference>
<dbReference type="EMBL" id="JAAXPG010000005">
    <property type="protein sequence ID" value="NKY97374.1"/>
    <property type="molecule type" value="Genomic_DNA"/>
</dbReference>
<protein>
    <recommendedName>
        <fullName evidence="9">Iron-sulfur cluster carrier protein</fullName>
    </recommendedName>
</protein>
<dbReference type="Proteomes" id="UP000553209">
    <property type="component" value="Unassembled WGS sequence"/>
</dbReference>
<comment type="function">
    <text evidence="9">Binds and transfers iron-sulfur (Fe-S) clusters to target apoproteins. Can hydrolyze ATP.</text>
</comment>
<dbReference type="RefSeq" id="WP_061082180.1">
    <property type="nucleotide sequence ID" value="NZ_JAAXPG010000005.1"/>
</dbReference>
<dbReference type="GO" id="GO:0051539">
    <property type="term" value="F:4 iron, 4 sulfur cluster binding"/>
    <property type="evidence" value="ECO:0007669"/>
    <property type="project" value="TreeGrafter"/>
</dbReference>
<evidence type="ECO:0000256" key="5">
    <source>
        <dbReference type="ARBA" id="ARBA00022801"/>
    </source>
</evidence>
<dbReference type="InterPro" id="IPR000808">
    <property type="entry name" value="Mrp-like_CS"/>
</dbReference>
<evidence type="ECO:0000256" key="6">
    <source>
        <dbReference type="ARBA" id="ARBA00022840"/>
    </source>
</evidence>
<feature type="domain" description="MIP18 family-like" evidence="10">
    <location>
        <begin position="8"/>
        <end position="79"/>
    </location>
</feature>
<dbReference type="InterPro" id="IPR034904">
    <property type="entry name" value="FSCA_dom_sf"/>
</dbReference>
<dbReference type="GO" id="GO:0005524">
    <property type="term" value="F:ATP binding"/>
    <property type="evidence" value="ECO:0007669"/>
    <property type="project" value="UniProtKB-UniRule"/>
</dbReference>
<evidence type="ECO:0000256" key="7">
    <source>
        <dbReference type="ARBA" id="ARBA00023004"/>
    </source>
</evidence>
<evidence type="ECO:0000256" key="4">
    <source>
        <dbReference type="ARBA" id="ARBA00022741"/>
    </source>
</evidence>
<dbReference type="PANTHER" id="PTHR42961:SF2">
    <property type="entry name" value="IRON-SULFUR PROTEIN NUBPL"/>
    <property type="match status" value="1"/>
</dbReference>
<comment type="similarity">
    <text evidence="1">In the N-terminal section; belongs to the MIP18 family.</text>
</comment>
<proteinExistence type="inferred from homology"/>
<name>A0A7X6RP50_9ACTN</name>
<comment type="similarity">
    <text evidence="2">In the C-terminal section; belongs to the Mrp/NBP35 ATP-binding proteins family.</text>
</comment>
<dbReference type="GO" id="GO:0016226">
    <property type="term" value="P:iron-sulfur cluster assembly"/>
    <property type="evidence" value="ECO:0007669"/>
    <property type="project" value="InterPro"/>
</dbReference>
<dbReference type="InterPro" id="IPR044304">
    <property type="entry name" value="NUBPL-like"/>
</dbReference>
<keyword evidence="12" id="KW-1185">Reference proteome</keyword>
<keyword evidence="7 9" id="KW-0408">Iron</keyword>
<evidence type="ECO:0000313" key="11">
    <source>
        <dbReference type="EMBL" id="NKY97374.1"/>
    </source>
</evidence>
<dbReference type="HAMAP" id="MF_02040">
    <property type="entry name" value="Mrp_NBP35"/>
    <property type="match status" value="1"/>
</dbReference>
<reference evidence="11 12" key="1">
    <citation type="submission" date="2020-04" db="EMBL/GenBank/DDBJ databases">
        <title>MicrobeNet Type strains.</title>
        <authorList>
            <person name="Nicholson A.C."/>
        </authorList>
    </citation>
    <scope>NUCLEOTIDE SEQUENCE [LARGE SCALE GENOMIC DNA]</scope>
    <source>
        <strain evidence="11 12">ATCC 23612</strain>
    </source>
</reference>
<keyword evidence="3 9" id="KW-0479">Metal-binding</keyword>
<dbReference type="CDD" id="cd02037">
    <property type="entry name" value="Mrp_NBP35"/>
    <property type="match status" value="1"/>
</dbReference>
<sequence>MSSTPSTEQVHTALATVQDPEIHRPITDLGMVKSVDIADDGTVSVGIYLTVAGCPMKGRIEKDVTAAVTKVAGVTSVRVELDVMSDEQRKELQTKLRGGQAEKEIPFAKPNSLTRVFAVASGKGGVGKSSVTVNLAAAMAAQGHKVGVVDADIYGHSVPRMLGASDFPTKVEDMILPPTAHDIKVISVGMFTQGNQPVVWRGPMLHRALQQFLSDVFWGDLDVLLMDLPPGTGDIAISTAQLLPNAELLVVTTPQQAAAEVAERAGAITAQTHQRIAGVIENMSYYLPPDGGEPVHLFGEGGGRTVADALTRTLGTDIPLLGQVPLDTRLREGGDEGKPLVLTTPEAEASRVITSIADTLVGKPRGLAGMQLGISPAGR</sequence>
<dbReference type="PANTHER" id="PTHR42961">
    <property type="entry name" value="IRON-SULFUR PROTEIN NUBPL"/>
    <property type="match status" value="1"/>
</dbReference>
<accession>A0A7X6RP50</accession>
<dbReference type="SUPFAM" id="SSF52540">
    <property type="entry name" value="P-loop containing nucleoside triphosphate hydrolases"/>
    <property type="match status" value="1"/>
</dbReference>
<evidence type="ECO:0000256" key="9">
    <source>
        <dbReference type="HAMAP-Rule" id="MF_02040"/>
    </source>
</evidence>
<dbReference type="GO" id="GO:0140663">
    <property type="term" value="F:ATP-dependent FeS chaperone activity"/>
    <property type="evidence" value="ECO:0007669"/>
    <property type="project" value="InterPro"/>
</dbReference>
<evidence type="ECO:0000256" key="8">
    <source>
        <dbReference type="ARBA" id="ARBA00023014"/>
    </source>
</evidence>
<dbReference type="Pfam" id="PF10609">
    <property type="entry name" value="ParA"/>
    <property type="match status" value="1"/>
</dbReference>
<dbReference type="InterPro" id="IPR027417">
    <property type="entry name" value="P-loop_NTPase"/>
</dbReference>
<evidence type="ECO:0000256" key="1">
    <source>
        <dbReference type="ARBA" id="ARBA00007352"/>
    </source>
</evidence>
<keyword evidence="6 9" id="KW-0067">ATP-binding</keyword>
<evidence type="ECO:0000256" key="3">
    <source>
        <dbReference type="ARBA" id="ARBA00022723"/>
    </source>
</evidence>
<dbReference type="SUPFAM" id="SSF117916">
    <property type="entry name" value="Fe-S cluster assembly (FSCA) domain-like"/>
    <property type="match status" value="1"/>
</dbReference>
<comment type="caution">
    <text evidence="11">The sequence shown here is derived from an EMBL/GenBank/DDBJ whole genome shotgun (WGS) entry which is preliminary data.</text>
</comment>
<feature type="binding site" evidence="9">
    <location>
        <begin position="122"/>
        <end position="129"/>
    </location>
    <ligand>
        <name>ATP</name>
        <dbReference type="ChEBI" id="CHEBI:30616"/>
    </ligand>
</feature>
<comment type="similarity">
    <text evidence="9">Belongs to the Mrp/NBP35 ATP-binding proteins family.</text>
</comment>
<gene>
    <name evidence="11" type="ORF">HGB44_06770</name>
</gene>
<keyword evidence="8 9" id="KW-0411">Iron-sulfur</keyword>
<dbReference type="PROSITE" id="PS01215">
    <property type="entry name" value="MRP"/>
    <property type="match status" value="1"/>
</dbReference>
<dbReference type="GO" id="GO:0046872">
    <property type="term" value="F:metal ion binding"/>
    <property type="evidence" value="ECO:0007669"/>
    <property type="project" value="UniProtKB-KW"/>
</dbReference>
<dbReference type="InterPro" id="IPR019591">
    <property type="entry name" value="Mrp/NBP35_ATP-bd"/>
</dbReference>
<organism evidence="11 12">
    <name type="scientific">Nocardiopsis alborubida</name>
    <dbReference type="NCBI Taxonomy" id="146802"/>
    <lineage>
        <taxon>Bacteria</taxon>
        <taxon>Bacillati</taxon>
        <taxon>Actinomycetota</taxon>
        <taxon>Actinomycetes</taxon>
        <taxon>Streptosporangiales</taxon>
        <taxon>Nocardiopsidaceae</taxon>
        <taxon>Nocardiopsis</taxon>
    </lineage>
</organism>
<comment type="subunit">
    <text evidence="9">Homodimer.</text>
</comment>
<dbReference type="Pfam" id="PF01883">
    <property type="entry name" value="FeS_assembly_P"/>
    <property type="match status" value="1"/>
</dbReference>
<dbReference type="GO" id="GO:0016887">
    <property type="term" value="F:ATP hydrolysis activity"/>
    <property type="evidence" value="ECO:0007669"/>
    <property type="project" value="UniProtKB-UniRule"/>
</dbReference>
<keyword evidence="4 9" id="KW-0547">Nucleotide-binding</keyword>
<dbReference type="Gene3D" id="3.40.50.300">
    <property type="entry name" value="P-loop containing nucleotide triphosphate hydrolases"/>
    <property type="match status" value="1"/>
</dbReference>
<dbReference type="Gene3D" id="3.30.300.130">
    <property type="entry name" value="Fe-S cluster assembly (FSCA)"/>
    <property type="match status" value="1"/>
</dbReference>
<evidence type="ECO:0000313" key="12">
    <source>
        <dbReference type="Proteomes" id="UP000553209"/>
    </source>
</evidence>
<dbReference type="AlphaFoldDB" id="A0A7X6RP50"/>